<dbReference type="EMBL" id="FOBO01000031">
    <property type="protein sequence ID" value="SEN79812.1"/>
    <property type="molecule type" value="Genomic_DNA"/>
</dbReference>
<proteinExistence type="predicted"/>
<organism evidence="1 2">
    <name type="scientific">Roseovarius tolerans</name>
    <dbReference type="NCBI Taxonomy" id="74031"/>
    <lineage>
        <taxon>Bacteria</taxon>
        <taxon>Pseudomonadati</taxon>
        <taxon>Pseudomonadota</taxon>
        <taxon>Alphaproteobacteria</taxon>
        <taxon>Rhodobacterales</taxon>
        <taxon>Roseobacteraceae</taxon>
        <taxon>Roseovarius</taxon>
    </lineage>
</organism>
<protein>
    <submittedName>
        <fullName evidence="1">Uncharacterized protein</fullName>
    </submittedName>
</protein>
<sequence>MARITKKISKRTLALRAKLWPDLKEEDLWNRSVYDGFTTIPRTMPLIMNIIDDLADGKRTSFTYLALWGRAFDEMYVSLQNADELAFHSGFTGQRAVRTWRERMKALEQLGFVRVAPGTSGDLSHAVILNPHFAIRRLYAAKTPGLTASAFNALVERGLAISADDMEVTLPEDQVEEKTT</sequence>
<gene>
    <name evidence="1" type="ORF">SAMN04488077_1318</name>
</gene>
<name>A0A1H8JGL6_9RHOB</name>
<evidence type="ECO:0000313" key="1">
    <source>
        <dbReference type="EMBL" id="SEN79812.1"/>
    </source>
</evidence>
<reference evidence="1 2" key="1">
    <citation type="submission" date="2016-10" db="EMBL/GenBank/DDBJ databases">
        <authorList>
            <person name="de Groot N.N."/>
        </authorList>
    </citation>
    <scope>NUCLEOTIDE SEQUENCE [LARGE SCALE GENOMIC DNA]</scope>
    <source>
        <strain evidence="1 2">DSM 11457</strain>
    </source>
</reference>
<dbReference type="AlphaFoldDB" id="A0A1H8JGL6"/>
<accession>A0A1H8JGL6</accession>
<dbReference type="RefSeq" id="WP_074788301.1">
    <property type="nucleotide sequence ID" value="NZ_FOBO01000031.1"/>
</dbReference>
<evidence type="ECO:0000313" key="2">
    <source>
        <dbReference type="Proteomes" id="UP000182160"/>
    </source>
</evidence>
<dbReference type="Proteomes" id="UP000182160">
    <property type="component" value="Unassembled WGS sequence"/>
</dbReference>